<keyword evidence="2" id="KW-1185">Reference proteome</keyword>
<proteinExistence type="predicted"/>
<dbReference type="EMBL" id="JABBWD010000049">
    <property type="protein sequence ID" value="KAG1773297.1"/>
    <property type="molecule type" value="Genomic_DNA"/>
</dbReference>
<gene>
    <name evidence="1" type="ORF">EV702DRAFT_1010299</name>
</gene>
<name>A0A9P6ZN48_9AGAM</name>
<evidence type="ECO:0000313" key="1">
    <source>
        <dbReference type="EMBL" id="KAG1773297.1"/>
    </source>
</evidence>
<protein>
    <submittedName>
        <fullName evidence="1">Uncharacterized protein</fullName>
    </submittedName>
</protein>
<organism evidence="1 2">
    <name type="scientific">Suillus placidus</name>
    <dbReference type="NCBI Taxonomy" id="48579"/>
    <lineage>
        <taxon>Eukaryota</taxon>
        <taxon>Fungi</taxon>
        <taxon>Dikarya</taxon>
        <taxon>Basidiomycota</taxon>
        <taxon>Agaricomycotina</taxon>
        <taxon>Agaricomycetes</taxon>
        <taxon>Agaricomycetidae</taxon>
        <taxon>Boletales</taxon>
        <taxon>Suillineae</taxon>
        <taxon>Suillaceae</taxon>
        <taxon>Suillus</taxon>
    </lineage>
</organism>
<accession>A0A9P6ZN48</accession>
<comment type="caution">
    <text evidence="1">The sequence shown here is derived from an EMBL/GenBank/DDBJ whole genome shotgun (WGS) entry which is preliminary data.</text>
</comment>
<evidence type="ECO:0000313" key="2">
    <source>
        <dbReference type="Proteomes" id="UP000714275"/>
    </source>
</evidence>
<reference evidence="1" key="1">
    <citation type="journal article" date="2020" name="New Phytol.">
        <title>Comparative genomics reveals dynamic genome evolution in host specialist ectomycorrhizal fungi.</title>
        <authorList>
            <person name="Lofgren L.A."/>
            <person name="Nguyen N.H."/>
            <person name="Vilgalys R."/>
            <person name="Ruytinx J."/>
            <person name="Liao H.L."/>
            <person name="Branco S."/>
            <person name="Kuo A."/>
            <person name="LaButti K."/>
            <person name="Lipzen A."/>
            <person name="Andreopoulos W."/>
            <person name="Pangilinan J."/>
            <person name="Riley R."/>
            <person name="Hundley H."/>
            <person name="Na H."/>
            <person name="Barry K."/>
            <person name="Grigoriev I.V."/>
            <person name="Stajich J.E."/>
            <person name="Kennedy P.G."/>
        </authorList>
    </citation>
    <scope>NUCLEOTIDE SEQUENCE</scope>
    <source>
        <strain evidence="1">DOB743</strain>
    </source>
</reference>
<dbReference type="AlphaFoldDB" id="A0A9P6ZN48"/>
<dbReference type="Proteomes" id="UP000714275">
    <property type="component" value="Unassembled WGS sequence"/>
</dbReference>
<sequence>MQRRFSIWNPRKRHVQMSICTGLPLSHKWNKKWPFAQLLIIFLASRISNSTDLQEYQFSRLASHPFDKIKWDVQRCIPQRFDHQESWHEPSAHAQTRVWRCLRWGEVRSSRCETYEGEKSPLGWIDSTRGSAGIEGRAQGVSQRSGSFQPQARERSRLVVSCSKRRKCTGSWGSRNQVILRRPSVHGRREDSFNNNVAEQSHPEQARYLDIKRTYTDSSVAPLAS</sequence>